<sequence>MLKFAKMEPVKQHQAAIAFRETGDLKMTLKVIEPTKGRMDEQTRLLGNFIESWSRMNEATKQKALEHAGLTRAPMPKDSLTELARKSPEYALPDVFGTLVEREAVPRTNREFDKRYRDHLYEGHLADIRAEERWRELAEAAKRPPKRNQRNGARNPQTARFWEGPARRSQCGFMSGSFRNWRSSFCDTRLMRRLRS</sequence>
<keyword evidence="3" id="KW-1185">Reference proteome</keyword>
<accession>A0ABX1DL80</accession>
<proteinExistence type="predicted"/>
<dbReference type="EMBL" id="JAAVLN010000001">
    <property type="protein sequence ID" value="NKC02377.1"/>
    <property type="molecule type" value="Genomic_DNA"/>
</dbReference>
<reference evidence="2 3" key="1">
    <citation type="submission" date="2020-03" db="EMBL/GenBank/DDBJ databases">
        <title>Whole genome sequencing of clinical and environmental type strains of Ochrobactrum.</title>
        <authorList>
            <person name="Dharne M."/>
        </authorList>
    </citation>
    <scope>NUCLEOTIDE SEQUENCE [LARGE SCALE GENOMIC DNA]</scope>
    <source>
        <strain evidence="2 3">CIP 109452</strain>
    </source>
</reference>
<comment type="caution">
    <text evidence="2">The sequence shown here is derived from an EMBL/GenBank/DDBJ whole genome shotgun (WGS) entry which is preliminary data.</text>
</comment>
<organism evidence="2 3">
    <name type="scientific">Brucella haematophila</name>
    <dbReference type="NCBI Taxonomy" id="419474"/>
    <lineage>
        <taxon>Bacteria</taxon>
        <taxon>Pseudomonadati</taxon>
        <taxon>Pseudomonadota</taxon>
        <taxon>Alphaproteobacteria</taxon>
        <taxon>Hyphomicrobiales</taxon>
        <taxon>Brucellaceae</taxon>
        <taxon>Brucella/Ochrobactrum group</taxon>
        <taxon>Brucella</taxon>
    </lineage>
</organism>
<name>A0ABX1DL80_9HYPH</name>
<dbReference type="Proteomes" id="UP000704467">
    <property type="component" value="Unassembled WGS sequence"/>
</dbReference>
<evidence type="ECO:0000256" key="1">
    <source>
        <dbReference type="SAM" id="MobiDB-lite"/>
    </source>
</evidence>
<feature type="region of interest" description="Disordered" evidence="1">
    <location>
        <begin position="139"/>
        <end position="160"/>
    </location>
</feature>
<evidence type="ECO:0000313" key="2">
    <source>
        <dbReference type="EMBL" id="NKC02377.1"/>
    </source>
</evidence>
<gene>
    <name evidence="2" type="ORF">HED55_00205</name>
</gene>
<evidence type="ECO:0000313" key="3">
    <source>
        <dbReference type="Proteomes" id="UP000704467"/>
    </source>
</evidence>
<protein>
    <submittedName>
        <fullName evidence="2">Uncharacterized protein</fullName>
    </submittedName>
</protein>